<dbReference type="Pfam" id="PF02541">
    <property type="entry name" value="Ppx-GppA"/>
    <property type="match status" value="1"/>
</dbReference>
<dbReference type="InterPro" id="IPR050273">
    <property type="entry name" value="GppA/Ppx_hydrolase"/>
</dbReference>
<dbReference type="SUPFAM" id="SSF109604">
    <property type="entry name" value="HD-domain/PDEase-like"/>
    <property type="match status" value="1"/>
</dbReference>
<dbReference type="GO" id="GO:0016462">
    <property type="term" value="F:pyrophosphatase activity"/>
    <property type="evidence" value="ECO:0007669"/>
    <property type="project" value="TreeGrafter"/>
</dbReference>
<dbReference type="InterPro" id="IPR003695">
    <property type="entry name" value="Ppx_GppA_N"/>
</dbReference>
<evidence type="ECO:0000313" key="4">
    <source>
        <dbReference type="Proteomes" id="UP001378188"/>
    </source>
</evidence>
<dbReference type="Gene3D" id="1.10.3210.10">
    <property type="entry name" value="Hypothetical protein af1432"/>
    <property type="match status" value="1"/>
</dbReference>
<keyword evidence="4" id="KW-1185">Reference proteome</keyword>
<evidence type="ECO:0000313" key="3">
    <source>
        <dbReference type="EMBL" id="MEJ8573344.1"/>
    </source>
</evidence>
<dbReference type="Proteomes" id="UP001378188">
    <property type="component" value="Unassembled WGS sequence"/>
</dbReference>
<dbReference type="EMBL" id="JAZHOF010000007">
    <property type="protein sequence ID" value="MEJ8573344.1"/>
    <property type="molecule type" value="Genomic_DNA"/>
</dbReference>
<dbReference type="AlphaFoldDB" id="A0AAW9RI46"/>
<accession>A0AAW9RI46</accession>
<gene>
    <name evidence="3" type="ORF">V3328_17785</name>
</gene>
<feature type="domain" description="Ppx/GppA phosphatase N-terminal" evidence="1">
    <location>
        <begin position="52"/>
        <end position="326"/>
    </location>
</feature>
<comment type="caution">
    <text evidence="3">The sequence shown here is derived from an EMBL/GenBank/DDBJ whole genome shotgun (WGS) entry which is preliminary data.</text>
</comment>
<dbReference type="Gene3D" id="3.30.420.40">
    <property type="match status" value="1"/>
</dbReference>
<evidence type="ECO:0000259" key="2">
    <source>
        <dbReference type="Pfam" id="PF21697"/>
    </source>
</evidence>
<proteinExistence type="predicted"/>
<dbReference type="CDD" id="cd24052">
    <property type="entry name" value="ASKHA_NBD_HpPPX-GppA-like"/>
    <property type="match status" value="1"/>
</dbReference>
<dbReference type="Pfam" id="PF21697">
    <property type="entry name" value="Ppx_C"/>
    <property type="match status" value="1"/>
</dbReference>
<sequence>MNNIHRGLSPAELPAPEAAAALNAAPGRLGHLEPVAVVDIGSNSVRLVVYEGLTRSPTPIFNEKVLCGLGRHVATLGRLEDASVALALESLARFHALSRQIGVGSIHVIATAAVREASNGSKFVEQVEAIVGHKIRVLDGAEEAELSAYGVIAGIHDPDGIAGDLGGGSFEVVDIRGDGIGTGETLPLGGLRLQDLAGRSMKRAEKLVVDAIGDSKVLADGRDRDFYAIGGTFRALARLHMAQCGYPLHVTHGYEIGAAEALEFVRLVRRVKPDSLDSIDAVSSARRDLLPYGAMVVEHVLRRSEPRRIVMSALGVREGLLYTLLDEAGRKSDPLLAACAELSFLRSRSPAFARELCSWTDKFLESTGLDETAEERRLRHAACLLADIGWRSHPDYRGEHSLNIIAYASFTGIDHPGRAYLALAVFYRHAGLVDDHLSPRIRELASARMIDRARILSGALRVAYLISGAMPGVIDKADLAVEHRTVVLHLPGELAKLSGPRVLTRLKQLARLIGRKAEIVTSD</sequence>
<dbReference type="RefSeq" id="WP_340331037.1">
    <property type="nucleotide sequence ID" value="NZ_JAZHOF010000007.1"/>
</dbReference>
<reference evidence="3 4" key="1">
    <citation type="submission" date="2024-02" db="EMBL/GenBank/DDBJ databases">
        <title>Genome analysis and characterization of Microbaculum marinisediminis sp. nov., isolated from marine sediment.</title>
        <authorList>
            <person name="Du Z.-J."/>
            <person name="Ye Y.-Q."/>
            <person name="Zhang Z.-R."/>
            <person name="Yuan S.-M."/>
            <person name="Zhang X.-Y."/>
        </authorList>
    </citation>
    <scope>NUCLEOTIDE SEQUENCE [LARGE SCALE GENOMIC DNA]</scope>
    <source>
        <strain evidence="3 4">SDUM1044001</strain>
    </source>
</reference>
<evidence type="ECO:0000259" key="1">
    <source>
        <dbReference type="Pfam" id="PF02541"/>
    </source>
</evidence>
<organism evidence="3 4">
    <name type="scientific">Microbaculum marinum</name>
    <dbReference type="NCBI Taxonomy" id="1764581"/>
    <lineage>
        <taxon>Bacteria</taxon>
        <taxon>Pseudomonadati</taxon>
        <taxon>Pseudomonadota</taxon>
        <taxon>Alphaproteobacteria</taxon>
        <taxon>Hyphomicrobiales</taxon>
        <taxon>Tepidamorphaceae</taxon>
        <taxon>Microbaculum</taxon>
    </lineage>
</organism>
<dbReference type="PANTHER" id="PTHR30005">
    <property type="entry name" value="EXOPOLYPHOSPHATASE"/>
    <property type="match status" value="1"/>
</dbReference>
<dbReference type="Gene3D" id="3.30.420.150">
    <property type="entry name" value="Exopolyphosphatase. Domain 2"/>
    <property type="match status" value="1"/>
</dbReference>
<protein>
    <submittedName>
        <fullName evidence="3">Ppx/GppA phosphatase family protein</fullName>
    </submittedName>
</protein>
<dbReference type="SUPFAM" id="SSF53067">
    <property type="entry name" value="Actin-like ATPase domain"/>
    <property type="match status" value="2"/>
</dbReference>
<dbReference type="InterPro" id="IPR043129">
    <property type="entry name" value="ATPase_NBD"/>
</dbReference>
<feature type="domain" description="Exopolyphosphatase C-terminal" evidence="2">
    <location>
        <begin position="335"/>
        <end position="520"/>
    </location>
</feature>
<name>A0AAW9RI46_9HYPH</name>
<dbReference type="PANTHER" id="PTHR30005:SF0">
    <property type="entry name" value="RETROGRADE REGULATION PROTEIN 2"/>
    <property type="match status" value="1"/>
</dbReference>
<dbReference type="InterPro" id="IPR048951">
    <property type="entry name" value="Ppx_C"/>
</dbReference>